<dbReference type="CDD" id="cd06587">
    <property type="entry name" value="VOC"/>
    <property type="match status" value="1"/>
</dbReference>
<dbReference type="EMBL" id="RBAH01000028">
    <property type="protein sequence ID" value="RKN71906.1"/>
    <property type="molecule type" value="Genomic_DNA"/>
</dbReference>
<accession>A0A3B0BKD4</accession>
<dbReference type="AlphaFoldDB" id="A0A3B0BKD4"/>
<reference evidence="2 3" key="1">
    <citation type="journal article" date="2007" name="Int. J. Syst. Evol. Microbiol.">
        <title>Paenibacillus ginsengarvi sp. nov., isolated from soil from ginseng cultivation.</title>
        <authorList>
            <person name="Yoon M.H."/>
            <person name="Ten L.N."/>
            <person name="Im W.T."/>
        </authorList>
    </citation>
    <scope>NUCLEOTIDE SEQUENCE [LARGE SCALE GENOMIC DNA]</scope>
    <source>
        <strain evidence="2 3">KCTC 13059</strain>
    </source>
</reference>
<protein>
    <submittedName>
        <fullName evidence="2">VOC family protein</fullName>
    </submittedName>
</protein>
<dbReference type="RefSeq" id="WP_120750802.1">
    <property type="nucleotide sequence ID" value="NZ_RBAH01000028.1"/>
</dbReference>
<dbReference type="InterPro" id="IPR029068">
    <property type="entry name" value="Glyas_Bleomycin-R_OHBP_Dase"/>
</dbReference>
<dbReference type="InterPro" id="IPR037523">
    <property type="entry name" value="VOC_core"/>
</dbReference>
<dbReference type="PROSITE" id="PS51819">
    <property type="entry name" value="VOC"/>
    <property type="match status" value="1"/>
</dbReference>
<proteinExistence type="predicted"/>
<dbReference type="Pfam" id="PF00903">
    <property type="entry name" value="Glyoxalase"/>
    <property type="match status" value="1"/>
</dbReference>
<evidence type="ECO:0000313" key="3">
    <source>
        <dbReference type="Proteomes" id="UP000282311"/>
    </source>
</evidence>
<keyword evidence="3" id="KW-1185">Reference proteome</keyword>
<evidence type="ECO:0000313" key="2">
    <source>
        <dbReference type="EMBL" id="RKN71906.1"/>
    </source>
</evidence>
<evidence type="ECO:0000259" key="1">
    <source>
        <dbReference type="PROSITE" id="PS51819"/>
    </source>
</evidence>
<dbReference type="Gene3D" id="3.10.180.10">
    <property type="entry name" value="2,3-Dihydroxybiphenyl 1,2-Dioxygenase, domain 1"/>
    <property type="match status" value="1"/>
</dbReference>
<gene>
    <name evidence="2" type="ORF">D7M11_29195</name>
</gene>
<sequence>MSVTSTKKALLREINCAYVPVTDPAVSAEWYERVLGLQLRSPVKPGRGAIMIMGGGQWLFLLPSPGMTPLTFDTTGWAEDDELFEMFPLCFQTDDIQALHASLIASGAWTEAAIRDEGGCGFQLDFKDPDGNKFQAWQPPAGQGD</sequence>
<dbReference type="Proteomes" id="UP000282311">
    <property type="component" value="Unassembled WGS sequence"/>
</dbReference>
<organism evidence="2 3">
    <name type="scientific">Paenibacillus ginsengarvi</name>
    <dbReference type="NCBI Taxonomy" id="400777"/>
    <lineage>
        <taxon>Bacteria</taxon>
        <taxon>Bacillati</taxon>
        <taxon>Bacillota</taxon>
        <taxon>Bacilli</taxon>
        <taxon>Bacillales</taxon>
        <taxon>Paenibacillaceae</taxon>
        <taxon>Paenibacillus</taxon>
    </lineage>
</organism>
<comment type="caution">
    <text evidence="2">The sequence shown here is derived from an EMBL/GenBank/DDBJ whole genome shotgun (WGS) entry which is preliminary data.</text>
</comment>
<dbReference type="OrthoDB" id="291991at2"/>
<feature type="domain" description="VOC" evidence="1">
    <location>
        <begin position="13"/>
        <end position="139"/>
    </location>
</feature>
<dbReference type="InterPro" id="IPR004360">
    <property type="entry name" value="Glyas_Fos-R_dOase_dom"/>
</dbReference>
<dbReference type="SUPFAM" id="SSF54593">
    <property type="entry name" value="Glyoxalase/Bleomycin resistance protein/Dihydroxybiphenyl dioxygenase"/>
    <property type="match status" value="1"/>
</dbReference>
<name>A0A3B0BKD4_9BACL</name>